<organism evidence="1 2">
    <name type="scientific">Thelephora ganbajun</name>
    <name type="common">Ganba fungus</name>
    <dbReference type="NCBI Taxonomy" id="370292"/>
    <lineage>
        <taxon>Eukaryota</taxon>
        <taxon>Fungi</taxon>
        <taxon>Dikarya</taxon>
        <taxon>Basidiomycota</taxon>
        <taxon>Agaricomycotina</taxon>
        <taxon>Agaricomycetes</taxon>
        <taxon>Thelephorales</taxon>
        <taxon>Thelephoraceae</taxon>
        <taxon>Thelephora</taxon>
    </lineage>
</organism>
<gene>
    <name evidence="1" type="ORF">BDM02DRAFT_511324</name>
</gene>
<keyword evidence="2" id="KW-1185">Reference proteome</keyword>
<evidence type="ECO:0000313" key="1">
    <source>
        <dbReference type="EMBL" id="KAF9645470.1"/>
    </source>
</evidence>
<reference evidence="1" key="1">
    <citation type="submission" date="2019-10" db="EMBL/GenBank/DDBJ databases">
        <authorList>
            <consortium name="DOE Joint Genome Institute"/>
            <person name="Kuo A."/>
            <person name="Miyauchi S."/>
            <person name="Kiss E."/>
            <person name="Drula E."/>
            <person name="Kohler A."/>
            <person name="Sanchez-Garcia M."/>
            <person name="Andreopoulos B."/>
            <person name="Barry K.W."/>
            <person name="Bonito G."/>
            <person name="Buee M."/>
            <person name="Carver A."/>
            <person name="Chen C."/>
            <person name="Cichocki N."/>
            <person name="Clum A."/>
            <person name="Culley D."/>
            <person name="Crous P.W."/>
            <person name="Fauchery L."/>
            <person name="Girlanda M."/>
            <person name="Hayes R."/>
            <person name="Keri Z."/>
            <person name="Labutti K."/>
            <person name="Lipzen A."/>
            <person name="Lombard V."/>
            <person name="Magnuson J."/>
            <person name="Maillard F."/>
            <person name="Morin E."/>
            <person name="Murat C."/>
            <person name="Nolan M."/>
            <person name="Ohm R."/>
            <person name="Pangilinan J."/>
            <person name="Pereira M."/>
            <person name="Perotto S."/>
            <person name="Peter M."/>
            <person name="Riley R."/>
            <person name="Sitrit Y."/>
            <person name="Stielow B."/>
            <person name="Szollosi G."/>
            <person name="Zifcakova L."/>
            <person name="Stursova M."/>
            <person name="Spatafora J.W."/>
            <person name="Tedersoo L."/>
            <person name="Vaario L.-M."/>
            <person name="Yamada A."/>
            <person name="Yan M."/>
            <person name="Wang P."/>
            <person name="Xu J."/>
            <person name="Bruns T."/>
            <person name="Baldrian P."/>
            <person name="Vilgalys R."/>
            <person name="Henrissat B."/>
            <person name="Grigoriev I.V."/>
            <person name="Hibbett D."/>
            <person name="Nagy L.G."/>
            <person name="Martin F.M."/>
        </authorList>
    </citation>
    <scope>NUCLEOTIDE SEQUENCE</scope>
    <source>
        <strain evidence="1">P2</strain>
    </source>
</reference>
<dbReference type="EMBL" id="MU118089">
    <property type="protein sequence ID" value="KAF9645470.1"/>
    <property type="molecule type" value="Genomic_DNA"/>
</dbReference>
<protein>
    <submittedName>
        <fullName evidence="1">Uncharacterized protein</fullName>
    </submittedName>
</protein>
<reference evidence="1" key="2">
    <citation type="journal article" date="2020" name="Nat. Commun.">
        <title>Large-scale genome sequencing of mycorrhizal fungi provides insights into the early evolution of symbiotic traits.</title>
        <authorList>
            <person name="Miyauchi S."/>
            <person name="Kiss E."/>
            <person name="Kuo A."/>
            <person name="Drula E."/>
            <person name="Kohler A."/>
            <person name="Sanchez-Garcia M."/>
            <person name="Morin E."/>
            <person name="Andreopoulos B."/>
            <person name="Barry K.W."/>
            <person name="Bonito G."/>
            <person name="Buee M."/>
            <person name="Carver A."/>
            <person name="Chen C."/>
            <person name="Cichocki N."/>
            <person name="Clum A."/>
            <person name="Culley D."/>
            <person name="Crous P.W."/>
            <person name="Fauchery L."/>
            <person name="Girlanda M."/>
            <person name="Hayes R.D."/>
            <person name="Keri Z."/>
            <person name="LaButti K."/>
            <person name="Lipzen A."/>
            <person name="Lombard V."/>
            <person name="Magnuson J."/>
            <person name="Maillard F."/>
            <person name="Murat C."/>
            <person name="Nolan M."/>
            <person name="Ohm R.A."/>
            <person name="Pangilinan J."/>
            <person name="Pereira M.F."/>
            <person name="Perotto S."/>
            <person name="Peter M."/>
            <person name="Pfister S."/>
            <person name="Riley R."/>
            <person name="Sitrit Y."/>
            <person name="Stielow J.B."/>
            <person name="Szollosi G."/>
            <person name="Zifcakova L."/>
            <person name="Stursova M."/>
            <person name="Spatafora J.W."/>
            <person name="Tedersoo L."/>
            <person name="Vaario L.M."/>
            <person name="Yamada A."/>
            <person name="Yan M."/>
            <person name="Wang P."/>
            <person name="Xu J."/>
            <person name="Bruns T."/>
            <person name="Baldrian P."/>
            <person name="Vilgalys R."/>
            <person name="Dunand C."/>
            <person name="Henrissat B."/>
            <person name="Grigoriev I.V."/>
            <person name="Hibbett D."/>
            <person name="Nagy L.G."/>
            <person name="Martin F.M."/>
        </authorList>
    </citation>
    <scope>NUCLEOTIDE SEQUENCE</scope>
    <source>
        <strain evidence="1">P2</strain>
    </source>
</reference>
<accession>A0ACB6Z6V4</accession>
<evidence type="ECO:0000313" key="2">
    <source>
        <dbReference type="Proteomes" id="UP000886501"/>
    </source>
</evidence>
<name>A0ACB6Z6V4_THEGA</name>
<dbReference type="Proteomes" id="UP000886501">
    <property type="component" value="Unassembled WGS sequence"/>
</dbReference>
<proteinExistence type="predicted"/>
<sequence>MVVAWVIAIIIRKEIWPPGQPYRPHFIKENGRVLLSVYLIRVCRRIPDRILDRSCGAQHLRYTRQHVLPHFWSVFALFVAVHPVIQVTQLLGELWYWFRPVTWVQHIAGPPPRRHMEAKKPPLGLPDLVPKETAQGEELYSNK</sequence>
<comment type="caution">
    <text evidence="1">The sequence shown here is derived from an EMBL/GenBank/DDBJ whole genome shotgun (WGS) entry which is preliminary data.</text>
</comment>